<feature type="compositionally biased region" description="Basic residues" evidence="1">
    <location>
        <begin position="349"/>
        <end position="361"/>
    </location>
</feature>
<gene>
    <name evidence="2" type="ORF">CAUJ_LOCUS14629</name>
</gene>
<dbReference type="EMBL" id="CAJGYM010000136">
    <property type="protein sequence ID" value="CAD6198723.1"/>
    <property type="molecule type" value="Genomic_DNA"/>
</dbReference>
<sequence length="525" mass="59776">MSLTVPVHSGARQDLEMLLIKFRDKQSLRFTDFAMVFREMNFVDIFNGRYNVAEMYEFAENLLQLAAMYFSSVGDNDIPRSLEERTFGIYATYALYYTQFVDCISHIKVTPPQITDLVSFLEELTKGRHLDAVACVHKLFASSAFKIVAFTKDYDPSTRTRTMAFPELESDFVSKPEPPFQHLKAALNDLTVREMNYLHQPYIDGLRRVGLKSVYQGKNPLEDLQKILTDHEKRLADFQKLRAGIPMNEEIDIDLEADMPSTSAGKSRSGIREKAYSTKTKTNRNRRYADPNMEENFADLNFDPAQLAIQILQEEPIRGRKLKNPINTAQTAGTWVPGDPFMGMETRQPRKKAYPRKKKGPPKQVPLNQEYDEGESEAYQLLVEEDARILTSGTVKREVEEDAPIGGKKEKSSTGARVTAPKRKIGAKIVHVSPKKQPMMEQTVSVDLLGDNSGEVQEVEAKSKKKNRRKNEVAVAPTLSTVLNSQFMEEWDVKLKKTSKEREADKLLELLQANETRAAKRTFED</sequence>
<organism evidence="2 3">
    <name type="scientific">Caenorhabditis auriculariae</name>
    <dbReference type="NCBI Taxonomy" id="2777116"/>
    <lineage>
        <taxon>Eukaryota</taxon>
        <taxon>Metazoa</taxon>
        <taxon>Ecdysozoa</taxon>
        <taxon>Nematoda</taxon>
        <taxon>Chromadorea</taxon>
        <taxon>Rhabditida</taxon>
        <taxon>Rhabditina</taxon>
        <taxon>Rhabditomorpha</taxon>
        <taxon>Rhabditoidea</taxon>
        <taxon>Rhabditidae</taxon>
        <taxon>Peloderinae</taxon>
        <taxon>Caenorhabditis</taxon>
    </lineage>
</organism>
<dbReference type="AlphaFoldDB" id="A0A8S1HZ69"/>
<dbReference type="GO" id="GO:0042796">
    <property type="term" value="P:snRNA transcription by RNA polymerase III"/>
    <property type="evidence" value="ECO:0007669"/>
    <property type="project" value="TreeGrafter"/>
</dbReference>
<dbReference type="PANTHER" id="PTHR15131">
    <property type="entry name" value="SMALL NUCLEAR RNA ACTIVATING COMPLEX, POLYPEPTIDE 1"/>
    <property type="match status" value="1"/>
</dbReference>
<evidence type="ECO:0000313" key="3">
    <source>
        <dbReference type="Proteomes" id="UP000835052"/>
    </source>
</evidence>
<dbReference type="Proteomes" id="UP000835052">
    <property type="component" value="Unassembled WGS sequence"/>
</dbReference>
<proteinExistence type="predicted"/>
<evidence type="ECO:0008006" key="4">
    <source>
        <dbReference type="Google" id="ProtNLM"/>
    </source>
</evidence>
<feature type="region of interest" description="Disordered" evidence="1">
    <location>
        <begin position="400"/>
        <end position="420"/>
    </location>
</feature>
<reference evidence="2" key="1">
    <citation type="submission" date="2020-10" db="EMBL/GenBank/DDBJ databases">
        <authorList>
            <person name="Kikuchi T."/>
        </authorList>
    </citation>
    <scope>NUCLEOTIDE SEQUENCE</scope>
    <source>
        <strain evidence="2">NKZ352</strain>
    </source>
</reference>
<dbReference type="OrthoDB" id="20127at2759"/>
<protein>
    <recommendedName>
        <fullName evidence="4">snRNA-activating protein complex subunit 1</fullName>
    </recommendedName>
</protein>
<dbReference type="Pfam" id="PF09808">
    <property type="entry name" value="SNAPC1"/>
    <property type="match status" value="1"/>
</dbReference>
<evidence type="ECO:0000256" key="1">
    <source>
        <dbReference type="SAM" id="MobiDB-lite"/>
    </source>
</evidence>
<evidence type="ECO:0000313" key="2">
    <source>
        <dbReference type="EMBL" id="CAD6198723.1"/>
    </source>
</evidence>
<accession>A0A8S1HZ69</accession>
<dbReference type="GO" id="GO:0019185">
    <property type="term" value="C:snRNA-activating protein complex"/>
    <property type="evidence" value="ECO:0007669"/>
    <property type="project" value="TreeGrafter"/>
</dbReference>
<name>A0A8S1HZ69_9PELO</name>
<feature type="region of interest" description="Disordered" evidence="1">
    <location>
        <begin position="331"/>
        <end position="372"/>
    </location>
</feature>
<keyword evidence="3" id="KW-1185">Reference proteome</keyword>
<dbReference type="InterPro" id="IPR019188">
    <property type="entry name" value="SNAPC1"/>
</dbReference>
<comment type="caution">
    <text evidence="2">The sequence shown here is derived from an EMBL/GenBank/DDBJ whole genome shotgun (WGS) entry which is preliminary data.</text>
</comment>
<dbReference type="GO" id="GO:0042795">
    <property type="term" value="P:snRNA transcription by RNA polymerase II"/>
    <property type="evidence" value="ECO:0007669"/>
    <property type="project" value="TreeGrafter"/>
</dbReference>
<dbReference type="PANTHER" id="PTHR15131:SF3">
    <property type="entry name" value="SNRNA-ACTIVATING PROTEIN COMPLEX SUBUNIT 1"/>
    <property type="match status" value="1"/>
</dbReference>
<dbReference type="GO" id="GO:0043565">
    <property type="term" value="F:sequence-specific DNA binding"/>
    <property type="evidence" value="ECO:0007669"/>
    <property type="project" value="TreeGrafter"/>
</dbReference>